<dbReference type="CDD" id="cd00158">
    <property type="entry name" value="RHOD"/>
    <property type="match status" value="1"/>
</dbReference>
<sequence length="98" mass="11107">MYESIFMADFYQREKNNRLSILDVREVDEFQSGHIPSAQNLPLSRLPDIFEILDKTEAYYVICHSGGRSATACTFLSHQGFNVTNVIGGMTSWKGDLI</sequence>
<feature type="domain" description="Rhodanese" evidence="1">
    <location>
        <begin position="15"/>
        <end position="98"/>
    </location>
</feature>
<dbReference type="Gene3D" id="3.40.250.10">
    <property type="entry name" value="Rhodanese-like domain"/>
    <property type="match status" value="1"/>
</dbReference>
<keyword evidence="3" id="KW-1185">Reference proteome</keyword>
<dbReference type="InterPro" id="IPR036873">
    <property type="entry name" value="Rhodanese-like_dom_sf"/>
</dbReference>
<dbReference type="RefSeq" id="WP_036092866.1">
    <property type="nucleotide sequence ID" value="NZ_BJEY01000021.1"/>
</dbReference>
<protein>
    <recommendedName>
        <fullName evidence="1">Rhodanese domain-containing protein</fullName>
    </recommendedName>
</protein>
<accession>A0ABX4XPZ6</accession>
<dbReference type="PANTHER" id="PTHR43031">
    <property type="entry name" value="FAD-DEPENDENT OXIDOREDUCTASE"/>
    <property type="match status" value="1"/>
</dbReference>
<dbReference type="PANTHER" id="PTHR43031:SF17">
    <property type="entry name" value="SULFURTRANSFERASE YTWF-RELATED"/>
    <property type="match status" value="1"/>
</dbReference>
<dbReference type="SUPFAM" id="SSF52821">
    <property type="entry name" value="Rhodanese/Cell cycle control phosphatase"/>
    <property type="match status" value="1"/>
</dbReference>
<comment type="caution">
    <text evidence="2">The sequence shown here is derived from an EMBL/GenBank/DDBJ whole genome shotgun (WGS) entry which is preliminary data.</text>
</comment>
<proteinExistence type="predicted"/>
<evidence type="ECO:0000313" key="2">
    <source>
        <dbReference type="EMBL" id="PNP94282.1"/>
    </source>
</evidence>
<dbReference type="InterPro" id="IPR001763">
    <property type="entry name" value="Rhodanese-like_dom"/>
</dbReference>
<name>A0ABX4XPZ6_9LIST</name>
<gene>
    <name evidence="2" type="ORF">BMT55_01990</name>
</gene>
<dbReference type="SMART" id="SM00450">
    <property type="entry name" value="RHOD"/>
    <property type="match status" value="1"/>
</dbReference>
<organism evidence="2 3">
    <name type="scientific">Listeria newyorkensis</name>
    <dbReference type="NCBI Taxonomy" id="1497681"/>
    <lineage>
        <taxon>Bacteria</taxon>
        <taxon>Bacillati</taxon>
        <taxon>Bacillota</taxon>
        <taxon>Bacilli</taxon>
        <taxon>Bacillales</taxon>
        <taxon>Listeriaceae</taxon>
        <taxon>Listeria</taxon>
    </lineage>
</organism>
<dbReference type="PROSITE" id="PS50206">
    <property type="entry name" value="RHODANESE_3"/>
    <property type="match status" value="1"/>
</dbReference>
<dbReference type="EMBL" id="MPDH01000002">
    <property type="protein sequence ID" value="PNP94282.1"/>
    <property type="molecule type" value="Genomic_DNA"/>
</dbReference>
<dbReference type="InterPro" id="IPR050229">
    <property type="entry name" value="GlpE_sulfurtransferase"/>
</dbReference>
<evidence type="ECO:0000313" key="3">
    <source>
        <dbReference type="Proteomes" id="UP000236500"/>
    </source>
</evidence>
<reference evidence="2 3" key="1">
    <citation type="submission" date="2016-11" db="EMBL/GenBank/DDBJ databases">
        <title>Whole Genome Sequence of Listeria newyorkensis.</title>
        <authorList>
            <person name="Frink S."/>
            <person name="Morales C."/>
            <person name="Kiang D."/>
        </authorList>
    </citation>
    <scope>NUCLEOTIDE SEQUENCE [LARGE SCALE GENOMIC DNA]</scope>
    <source>
        <strain evidence="2 3">F1604011-044</strain>
    </source>
</reference>
<dbReference type="Pfam" id="PF00581">
    <property type="entry name" value="Rhodanese"/>
    <property type="match status" value="1"/>
</dbReference>
<evidence type="ECO:0000259" key="1">
    <source>
        <dbReference type="PROSITE" id="PS50206"/>
    </source>
</evidence>
<dbReference type="Proteomes" id="UP000236500">
    <property type="component" value="Unassembled WGS sequence"/>
</dbReference>